<dbReference type="Pfam" id="PF03437">
    <property type="entry name" value="BtpA"/>
    <property type="match status" value="1"/>
</dbReference>
<evidence type="ECO:0000313" key="3">
    <source>
        <dbReference type="Proteomes" id="UP001174209"/>
    </source>
</evidence>
<dbReference type="EMBL" id="JAROCG010000002">
    <property type="protein sequence ID" value="MDN4612218.1"/>
    <property type="molecule type" value="Genomic_DNA"/>
</dbReference>
<dbReference type="SUPFAM" id="SSF51366">
    <property type="entry name" value="Ribulose-phoshate binding barrel"/>
    <property type="match status" value="1"/>
</dbReference>
<evidence type="ECO:0000313" key="2">
    <source>
        <dbReference type="EMBL" id="MDN4612218.1"/>
    </source>
</evidence>
<dbReference type="PIRSF" id="PIRSF005956">
    <property type="entry name" value="BtpA"/>
    <property type="match status" value="1"/>
</dbReference>
<name>A0ABT8K446_9MICC</name>
<dbReference type="RefSeq" id="WP_301229060.1">
    <property type="nucleotide sequence ID" value="NZ_JAROCG010000002.1"/>
</dbReference>
<comment type="similarity">
    <text evidence="1">Belongs to the BtpA family.</text>
</comment>
<gene>
    <name evidence="2" type="ORF">P5G52_15230</name>
</gene>
<keyword evidence="3" id="KW-1185">Reference proteome</keyword>
<comment type="caution">
    <text evidence="2">The sequence shown here is derived from an EMBL/GenBank/DDBJ whole genome shotgun (WGS) entry which is preliminary data.</text>
</comment>
<sequence length="270" mass="28915">MTWLDDVFDVPKPVIAMCHLQALPGDPSYDRDGGVPAVLDHARRELQALQDGGVDGILISNEFSLPYLTKTEPITAITMARIIGELREEIRVPFGVNVLWDATASIDLAVATGASFVREIFTGVYASDFGTWETNVGATARHRIAVCGENVRLLYNIVPEAASYLGSRTIADIARSTVFNCRPDGLCVSGLTAGAPTDTSVLATVKENAGSTPVIVNTGVRAANAAEQLRVADAAIVGTYFKADGVFENPADTARVKELMSEVQNFRRSL</sequence>
<proteinExistence type="inferred from homology"/>
<dbReference type="InterPro" id="IPR005137">
    <property type="entry name" value="BtpA"/>
</dbReference>
<dbReference type="PANTHER" id="PTHR21381:SF3">
    <property type="entry name" value="SGC REGION PROTEIN SGCQ-RELATED"/>
    <property type="match status" value="1"/>
</dbReference>
<protein>
    <submittedName>
        <fullName evidence="2">BtpA/SgcQ family protein</fullName>
    </submittedName>
</protein>
<organism evidence="2 3">
    <name type="scientific">Arthrobacter burdickii</name>
    <dbReference type="NCBI Taxonomy" id="3035920"/>
    <lineage>
        <taxon>Bacteria</taxon>
        <taxon>Bacillati</taxon>
        <taxon>Actinomycetota</taxon>
        <taxon>Actinomycetes</taxon>
        <taxon>Micrococcales</taxon>
        <taxon>Micrococcaceae</taxon>
        <taxon>Arthrobacter</taxon>
    </lineage>
</organism>
<accession>A0ABT8K446</accession>
<dbReference type="PANTHER" id="PTHR21381">
    <property type="entry name" value="ZGC:162297"/>
    <property type="match status" value="1"/>
</dbReference>
<evidence type="ECO:0000256" key="1">
    <source>
        <dbReference type="ARBA" id="ARBA00006007"/>
    </source>
</evidence>
<reference evidence="2" key="1">
    <citation type="submission" date="2023-06" db="EMBL/GenBank/DDBJ databases">
        <title>MT1 and MT2 Draft Genomes of Novel Species.</title>
        <authorList>
            <person name="Venkateswaran K."/>
        </authorList>
    </citation>
    <scope>NUCLEOTIDE SEQUENCE</scope>
    <source>
        <strain evidence="2">IIF3SC-B10</strain>
    </source>
</reference>
<dbReference type="InterPro" id="IPR011060">
    <property type="entry name" value="RibuloseP-bd_barrel"/>
</dbReference>
<dbReference type="NCBIfam" id="TIGR00259">
    <property type="entry name" value="thylakoid_BtpA"/>
    <property type="match status" value="1"/>
</dbReference>
<dbReference type="Proteomes" id="UP001174209">
    <property type="component" value="Unassembled WGS sequence"/>
</dbReference>